<reference evidence="5 6" key="1">
    <citation type="submission" date="2020-10" db="EMBL/GenBank/DDBJ databases">
        <title>Wide distribution of Phycisphaera-like planctomycetes from WD2101 soil group in peatlands and genome analysis of the first cultivated representative.</title>
        <authorList>
            <person name="Dedysh S.N."/>
            <person name="Beletsky A.V."/>
            <person name="Ivanova A."/>
            <person name="Kulichevskaya I.S."/>
            <person name="Suzina N.E."/>
            <person name="Philippov D.A."/>
            <person name="Rakitin A.L."/>
            <person name="Mardanov A.V."/>
            <person name="Ravin N.V."/>
        </authorList>
    </citation>
    <scope>NUCLEOTIDE SEQUENCE [LARGE SCALE GENOMIC DNA]</scope>
    <source>
        <strain evidence="5 6">M1803</strain>
    </source>
</reference>
<feature type="compositionally biased region" description="Low complexity" evidence="2">
    <location>
        <begin position="320"/>
        <end position="333"/>
    </location>
</feature>
<evidence type="ECO:0000313" key="5">
    <source>
        <dbReference type="EMBL" id="QOV87665.1"/>
    </source>
</evidence>
<feature type="region of interest" description="Disordered" evidence="2">
    <location>
        <begin position="314"/>
        <end position="333"/>
    </location>
</feature>
<evidence type="ECO:0000256" key="3">
    <source>
        <dbReference type="SAM" id="SignalP"/>
    </source>
</evidence>
<dbReference type="RefSeq" id="WP_206290575.1">
    <property type="nucleotide sequence ID" value="NZ_CP063458.1"/>
</dbReference>
<evidence type="ECO:0000256" key="2">
    <source>
        <dbReference type="SAM" id="MobiDB-lite"/>
    </source>
</evidence>
<dbReference type="GO" id="GO:0003755">
    <property type="term" value="F:peptidyl-prolyl cis-trans isomerase activity"/>
    <property type="evidence" value="ECO:0007669"/>
    <property type="project" value="UniProtKB-KW"/>
</dbReference>
<evidence type="ECO:0000256" key="1">
    <source>
        <dbReference type="PROSITE-ProRule" id="PRU00278"/>
    </source>
</evidence>
<dbReference type="SUPFAM" id="SSF54534">
    <property type="entry name" value="FKBP-like"/>
    <property type="match status" value="1"/>
</dbReference>
<dbReference type="PROSITE" id="PS50198">
    <property type="entry name" value="PPIC_PPIASE_2"/>
    <property type="match status" value="1"/>
</dbReference>
<keyword evidence="1 5" id="KW-0413">Isomerase</keyword>
<sequence length="333" mass="36201">MSNRRLQQAVRVIAPAVVGAALALPLASTFLSAQTPPAVQPLVPAQTAPAAPATQPRPDSVVIKLGNETVTLEEFELFISNLNPSDQEMARGPYRRAWADSLANMKLLAKEARNKQLDQKPEVQKQLAVMRDQVLANAMVLNVQETMDDAYLRKHFDEHRQQLERVSARHILIRIPGSAVPLRPGQKELTAAESKAKIDALAARIKAGEDFAKIAEAESDDTGSAVDGGDLGSFTRGKMVAAFEQTAFSLKENEVSAPVQSPFGWHLIQVTGRFDTFEKLAGVLRQQLGPQRTNQLVRDLREQTKVELNDAIVGPPAPVAPVQGQPVQGQPVP</sequence>
<keyword evidence="1" id="KW-0697">Rotamase</keyword>
<feature type="domain" description="PpiC" evidence="4">
    <location>
        <begin position="163"/>
        <end position="272"/>
    </location>
</feature>
<name>A0A7M2WQ62_9BACT</name>
<keyword evidence="6" id="KW-1185">Reference proteome</keyword>
<evidence type="ECO:0000313" key="6">
    <source>
        <dbReference type="Proteomes" id="UP000593765"/>
    </source>
</evidence>
<dbReference type="InterPro" id="IPR046357">
    <property type="entry name" value="PPIase_dom_sf"/>
</dbReference>
<dbReference type="Gene3D" id="3.10.50.40">
    <property type="match status" value="1"/>
</dbReference>
<protein>
    <submittedName>
        <fullName evidence="5">Peptidylprolyl isomerase</fullName>
    </submittedName>
</protein>
<dbReference type="InterPro" id="IPR000297">
    <property type="entry name" value="PPIase_PpiC"/>
</dbReference>
<dbReference type="PANTHER" id="PTHR47245">
    <property type="entry name" value="PEPTIDYLPROLYL ISOMERASE"/>
    <property type="match status" value="1"/>
</dbReference>
<dbReference type="InterPro" id="IPR027304">
    <property type="entry name" value="Trigger_fact/SurA_dom_sf"/>
</dbReference>
<dbReference type="AlphaFoldDB" id="A0A7M2WQ62"/>
<feature type="chain" id="PRO_5034637423" evidence="3">
    <location>
        <begin position="34"/>
        <end position="333"/>
    </location>
</feature>
<dbReference type="Proteomes" id="UP000593765">
    <property type="component" value="Chromosome"/>
</dbReference>
<dbReference type="PANTHER" id="PTHR47245:SF2">
    <property type="entry name" value="PEPTIDYL-PROLYL CIS-TRANS ISOMERASE HP_0175-RELATED"/>
    <property type="match status" value="1"/>
</dbReference>
<dbReference type="SUPFAM" id="SSF109998">
    <property type="entry name" value="Triger factor/SurA peptide-binding domain-like"/>
    <property type="match status" value="1"/>
</dbReference>
<dbReference type="Pfam" id="PF13616">
    <property type="entry name" value="Rotamase_3"/>
    <property type="match status" value="1"/>
</dbReference>
<dbReference type="KEGG" id="hbs:IPV69_15375"/>
<keyword evidence="3" id="KW-0732">Signal</keyword>
<evidence type="ECO:0000259" key="4">
    <source>
        <dbReference type="PROSITE" id="PS50198"/>
    </source>
</evidence>
<proteinExistence type="predicted"/>
<organism evidence="5 6">
    <name type="scientific">Humisphaera borealis</name>
    <dbReference type="NCBI Taxonomy" id="2807512"/>
    <lineage>
        <taxon>Bacteria</taxon>
        <taxon>Pseudomonadati</taxon>
        <taxon>Planctomycetota</taxon>
        <taxon>Phycisphaerae</taxon>
        <taxon>Tepidisphaerales</taxon>
        <taxon>Tepidisphaeraceae</taxon>
        <taxon>Humisphaera</taxon>
    </lineage>
</organism>
<dbReference type="InterPro" id="IPR050245">
    <property type="entry name" value="PrsA_foldase"/>
</dbReference>
<accession>A0A7M2WQ62</accession>
<dbReference type="EMBL" id="CP063458">
    <property type="protein sequence ID" value="QOV87665.1"/>
    <property type="molecule type" value="Genomic_DNA"/>
</dbReference>
<feature type="signal peptide" evidence="3">
    <location>
        <begin position="1"/>
        <end position="33"/>
    </location>
</feature>
<gene>
    <name evidence="5" type="ORF">IPV69_15375</name>
</gene>